<feature type="transmembrane region" description="Helical" evidence="2">
    <location>
        <begin position="198"/>
        <end position="220"/>
    </location>
</feature>
<protein>
    <submittedName>
        <fullName evidence="3">Uncharacterized protein</fullName>
    </submittedName>
</protein>
<reference evidence="4" key="1">
    <citation type="journal article" date="2014" name="Science">
        <title>Ancient hybridizations among the ancestral genomes of bread wheat.</title>
        <authorList>
            <consortium name="International Wheat Genome Sequencing Consortium,"/>
            <person name="Marcussen T."/>
            <person name="Sandve S.R."/>
            <person name="Heier L."/>
            <person name="Spannagl M."/>
            <person name="Pfeifer M."/>
            <person name="Jakobsen K.S."/>
            <person name="Wulff B.B."/>
            <person name="Steuernagel B."/>
            <person name="Mayer K.F."/>
            <person name="Olsen O.A."/>
        </authorList>
    </citation>
    <scope>NUCLEOTIDE SEQUENCE [LARGE SCALE GENOMIC DNA]</scope>
    <source>
        <strain evidence="4">cv. AL8/78</strain>
    </source>
</reference>
<reference evidence="3" key="3">
    <citation type="journal article" date="2017" name="Nature">
        <title>Genome sequence of the progenitor of the wheat D genome Aegilops tauschii.</title>
        <authorList>
            <person name="Luo M.C."/>
            <person name="Gu Y.Q."/>
            <person name="Puiu D."/>
            <person name="Wang H."/>
            <person name="Twardziok S.O."/>
            <person name="Deal K.R."/>
            <person name="Huo N."/>
            <person name="Zhu T."/>
            <person name="Wang L."/>
            <person name="Wang Y."/>
            <person name="McGuire P.E."/>
            <person name="Liu S."/>
            <person name="Long H."/>
            <person name="Ramasamy R.K."/>
            <person name="Rodriguez J.C."/>
            <person name="Van S.L."/>
            <person name="Yuan L."/>
            <person name="Wang Z."/>
            <person name="Xia Z."/>
            <person name="Xiao L."/>
            <person name="Anderson O.D."/>
            <person name="Ouyang S."/>
            <person name="Liang Y."/>
            <person name="Zimin A.V."/>
            <person name="Pertea G."/>
            <person name="Qi P."/>
            <person name="Bennetzen J.L."/>
            <person name="Dai X."/>
            <person name="Dawson M.W."/>
            <person name="Muller H.G."/>
            <person name="Kugler K."/>
            <person name="Rivarola-Duarte L."/>
            <person name="Spannagl M."/>
            <person name="Mayer K.F.X."/>
            <person name="Lu F.H."/>
            <person name="Bevan M.W."/>
            <person name="Leroy P."/>
            <person name="Li P."/>
            <person name="You F.M."/>
            <person name="Sun Q."/>
            <person name="Liu Z."/>
            <person name="Lyons E."/>
            <person name="Wicker T."/>
            <person name="Salzberg S.L."/>
            <person name="Devos K.M."/>
            <person name="Dvorak J."/>
        </authorList>
    </citation>
    <scope>NUCLEOTIDE SEQUENCE [LARGE SCALE GENOMIC DNA]</scope>
    <source>
        <strain evidence="3">cv. AL8/78</strain>
    </source>
</reference>
<dbReference type="STRING" id="200361.A0A453ID22"/>
<evidence type="ECO:0000256" key="2">
    <source>
        <dbReference type="SAM" id="Phobius"/>
    </source>
</evidence>
<feature type="compositionally biased region" description="Basic residues" evidence="1">
    <location>
        <begin position="14"/>
        <end position="23"/>
    </location>
</feature>
<dbReference type="EnsemblPlants" id="AET4Gv20523400.5">
    <property type="protein sequence ID" value="AET4Gv20523400.5"/>
    <property type="gene ID" value="AET4Gv20523400"/>
</dbReference>
<sequence length="297" mass="32079">MGTQVTRGQTHHPPSQHHRQWRRRRRRLEHPLPQTLDPQLFWQNDATASRLRSHKQPLPLNEIKAVHHNLTRFTKQARYLPRTIHMDTTDGNTEARGEHGDGTLEIHLPSLVAGELGDGLGALGDGVLGELAGEDEADGGLDLPGRDGGLLVVPGQLGRLAGELLEDVVDEGVHDGHGLGGDADVRVHLLEHLEDVDLVGLHALLVLLPPLLVAALLGGLGRRQPLLRLGLLAGGGLLGLLRDLGGRLLLRGLLLGLGRHRSGLSLRCRAGVEGNGRVVARETFLWCVVLEQGRGLI</sequence>
<proteinExistence type="predicted"/>
<evidence type="ECO:0000313" key="3">
    <source>
        <dbReference type="EnsemblPlants" id="AET4Gv20523400.5"/>
    </source>
</evidence>
<keyword evidence="4" id="KW-1185">Reference proteome</keyword>
<dbReference type="Proteomes" id="UP000015105">
    <property type="component" value="Chromosome 4D"/>
</dbReference>
<keyword evidence="2" id="KW-0472">Membrane</keyword>
<organism evidence="3 4">
    <name type="scientific">Aegilops tauschii subsp. strangulata</name>
    <name type="common">Goatgrass</name>
    <dbReference type="NCBI Taxonomy" id="200361"/>
    <lineage>
        <taxon>Eukaryota</taxon>
        <taxon>Viridiplantae</taxon>
        <taxon>Streptophyta</taxon>
        <taxon>Embryophyta</taxon>
        <taxon>Tracheophyta</taxon>
        <taxon>Spermatophyta</taxon>
        <taxon>Magnoliopsida</taxon>
        <taxon>Liliopsida</taxon>
        <taxon>Poales</taxon>
        <taxon>Poaceae</taxon>
        <taxon>BOP clade</taxon>
        <taxon>Pooideae</taxon>
        <taxon>Triticodae</taxon>
        <taxon>Triticeae</taxon>
        <taxon>Triticinae</taxon>
        <taxon>Aegilops</taxon>
    </lineage>
</organism>
<name>A0A453ID22_AEGTS</name>
<evidence type="ECO:0000313" key="4">
    <source>
        <dbReference type="Proteomes" id="UP000015105"/>
    </source>
</evidence>
<keyword evidence="2" id="KW-1133">Transmembrane helix</keyword>
<keyword evidence="2" id="KW-0812">Transmembrane</keyword>
<reference evidence="3" key="5">
    <citation type="journal article" date="2021" name="G3 (Bethesda)">
        <title>Aegilops tauschii genome assembly Aet v5.0 features greater sequence contiguity and improved annotation.</title>
        <authorList>
            <person name="Wang L."/>
            <person name="Zhu T."/>
            <person name="Rodriguez J.C."/>
            <person name="Deal K.R."/>
            <person name="Dubcovsky J."/>
            <person name="McGuire P.E."/>
            <person name="Lux T."/>
            <person name="Spannagl M."/>
            <person name="Mayer K.F.X."/>
            <person name="Baldrich P."/>
            <person name="Meyers B.C."/>
            <person name="Huo N."/>
            <person name="Gu Y.Q."/>
            <person name="Zhou H."/>
            <person name="Devos K.M."/>
            <person name="Bennetzen J.L."/>
            <person name="Unver T."/>
            <person name="Budak H."/>
            <person name="Gulick P.J."/>
            <person name="Galiba G."/>
            <person name="Kalapos B."/>
            <person name="Nelson D.R."/>
            <person name="Li P."/>
            <person name="You F.M."/>
            <person name="Luo M.C."/>
            <person name="Dvorak J."/>
        </authorList>
    </citation>
    <scope>NUCLEOTIDE SEQUENCE [LARGE SCALE GENOMIC DNA]</scope>
    <source>
        <strain evidence="3">cv. AL8/78</strain>
    </source>
</reference>
<reference evidence="4" key="2">
    <citation type="journal article" date="2017" name="Nat. Plants">
        <title>The Aegilops tauschii genome reveals multiple impacts of transposons.</title>
        <authorList>
            <person name="Zhao G."/>
            <person name="Zou C."/>
            <person name="Li K."/>
            <person name="Wang K."/>
            <person name="Li T."/>
            <person name="Gao L."/>
            <person name="Zhang X."/>
            <person name="Wang H."/>
            <person name="Yang Z."/>
            <person name="Liu X."/>
            <person name="Jiang W."/>
            <person name="Mao L."/>
            <person name="Kong X."/>
            <person name="Jiao Y."/>
            <person name="Jia J."/>
        </authorList>
    </citation>
    <scope>NUCLEOTIDE SEQUENCE [LARGE SCALE GENOMIC DNA]</scope>
    <source>
        <strain evidence="4">cv. AL8/78</strain>
    </source>
</reference>
<reference evidence="3" key="4">
    <citation type="submission" date="2019-03" db="UniProtKB">
        <authorList>
            <consortium name="EnsemblPlants"/>
        </authorList>
    </citation>
    <scope>IDENTIFICATION</scope>
</reference>
<feature type="region of interest" description="Disordered" evidence="1">
    <location>
        <begin position="1"/>
        <end position="23"/>
    </location>
</feature>
<dbReference type="AlphaFoldDB" id="A0A453ID22"/>
<dbReference type="Gramene" id="AET4Gv20523400.5">
    <property type="protein sequence ID" value="AET4Gv20523400.5"/>
    <property type="gene ID" value="AET4Gv20523400"/>
</dbReference>
<accession>A0A453ID22</accession>
<evidence type="ECO:0000256" key="1">
    <source>
        <dbReference type="SAM" id="MobiDB-lite"/>
    </source>
</evidence>